<dbReference type="RefSeq" id="WP_060327261.1">
    <property type="nucleotide sequence ID" value="NZ_LPIU01000068.1"/>
</dbReference>
<reference evidence="2 3" key="1">
    <citation type="submission" date="2015-11" db="EMBL/GenBank/DDBJ databases">
        <title>Expanding the genomic diversity of Burkholderia species for the development of highly accurate diagnostics.</title>
        <authorList>
            <person name="Sahl J."/>
            <person name="Keim P."/>
            <person name="Wagner D."/>
        </authorList>
    </citation>
    <scope>NUCLEOTIDE SEQUENCE [LARGE SCALE GENOMIC DNA]</scope>
    <source>
        <strain evidence="2 3">MSMB2167WGS</strain>
    </source>
</reference>
<proteinExistence type="predicted"/>
<feature type="region of interest" description="Disordered" evidence="1">
    <location>
        <begin position="56"/>
        <end position="85"/>
    </location>
</feature>
<evidence type="ECO:0000256" key="1">
    <source>
        <dbReference type="SAM" id="MobiDB-lite"/>
    </source>
</evidence>
<name>A0A107EKW9_9BURK</name>
<gene>
    <name evidence="2" type="ORF">WL73_27945</name>
</gene>
<comment type="caution">
    <text evidence="2">The sequence shown here is derived from an EMBL/GenBank/DDBJ whole genome shotgun (WGS) entry which is preliminary data.</text>
</comment>
<accession>A0A107EKW9</accession>
<evidence type="ECO:0000313" key="2">
    <source>
        <dbReference type="EMBL" id="KWD92705.1"/>
    </source>
</evidence>
<dbReference type="AlphaFoldDB" id="A0A107EKW9"/>
<sequence>MNEAPIATRIAELKANYQAGQVQLRKLDAQQRELEHTLLRISGAIQVLEEMLQDLRHEREHARPPEPVTAQHEAASPAALANGHA</sequence>
<dbReference type="EMBL" id="LPIX01000105">
    <property type="protein sequence ID" value="KWD92705.1"/>
    <property type="molecule type" value="Genomic_DNA"/>
</dbReference>
<dbReference type="Proteomes" id="UP000062998">
    <property type="component" value="Unassembled WGS sequence"/>
</dbReference>
<evidence type="ECO:0000313" key="3">
    <source>
        <dbReference type="Proteomes" id="UP000062998"/>
    </source>
</evidence>
<organism evidence="2 3">
    <name type="scientific">Burkholderia ubonensis</name>
    <dbReference type="NCBI Taxonomy" id="101571"/>
    <lineage>
        <taxon>Bacteria</taxon>
        <taxon>Pseudomonadati</taxon>
        <taxon>Pseudomonadota</taxon>
        <taxon>Betaproteobacteria</taxon>
        <taxon>Burkholderiales</taxon>
        <taxon>Burkholderiaceae</taxon>
        <taxon>Burkholderia</taxon>
        <taxon>Burkholderia cepacia complex</taxon>
    </lineage>
</organism>
<protein>
    <submittedName>
        <fullName evidence="2">Uncharacterized protein</fullName>
    </submittedName>
</protein>
<dbReference type="OrthoDB" id="5198170at2"/>